<protein>
    <submittedName>
        <fullName evidence="1">Uncharacterized protein</fullName>
    </submittedName>
</protein>
<evidence type="ECO:0000313" key="1">
    <source>
        <dbReference type="EMBL" id="SFH49197.1"/>
    </source>
</evidence>
<comment type="caution">
    <text evidence="1">The sequence shown here is derived from an EMBL/GenBank/DDBJ whole genome shotgun (WGS) entry which is preliminary data.</text>
</comment>
<evidence type="ECO:0000313" key="2">
    <source>
        <dbReference type="Proteomes" id="UP000199681"/>
    </source>
</evidence>
<keyword evidence="2" id="KW-1185">Reference proteome</keyword>
<proteinExistence type="predicted"/>
<dbReference type="Proteomes" id="UP000199681">
    <property type="component" value="Unassembled WGS sequence"/>
</dbReference>
<organism evidence="1 2">
    <name type="scientific">Cryobacterium levicorallinum</name>
    <dbReference type="NCBI Taxonomy" id="995038"/>
    <lineage>
        <taxon>Bacteria</taxon>
        <taxon>Bacillati</taxon>
        <taxon>Actinomycetota</taxon>
        <taxon>Actinomycetes</taxon>
        <taxon>Micrococcales</taxon>
        <taxon>Microbacteriaceae</taxon>
        <taxon>Cryobacterium</taxon>
    </lineage>
</organism>
<reference evidence="1 2" key="1">
    <citation type="submission" date="2016-10" db="EMBL/GenBank/DDBJ databases">
        <authorList>
            <person name="Varghese N."/>
            <person name="Submissions S."/>
        </authorList>
    </citation>
    <scope>NUCLEOTIDE SEQUENCE [LARGE SCALE GENOMIC DNA]</scope>
    <source>
        <strain evidence="1 2">GMCC 1.11211</strain>
    </source>
</reference>
<gene>
    <name evidence="1" type="ORF">SAMN05216274_106146</name>
</gene>
<accession>A0ABY1ED91</accession>
<sequence>MLLAKTNNVEWLPASGTKHDKFTFNGVVIMLPAIET</sequence>
<dbReference type="EMBL" id="FOPW01000006">
    <property type="protein sequence ID" value="SFH49197.1"/>
    <property type="molecule type" value="Genomic_DNA"/>
</dbReference>
<name>A0ABY1ED91_9MICO</name>